<sequence>VSETSIQLETQPSLRLNDTSIDSLGRPIVPFGLTQAKEHAQIKPRFIEFVCSYTEVFRYVALVTKAVIPMSFWGNKANFLHILKGLPSVSKHLGCF</sequence>
<gene>
    <name evidence="1" type="ORF">FA15DRAFT_603863</name>
</gene>
<reference evidence="1 2" key="1">
    <citation type="journal article" date="2019" name="Nat. Ecol. Evol.">
        <title>Megaphylogeny resolves global patterns of mushroom evolution.</title>
        <authorList>
            <person name="Varga T."/>
            <person name="Krizsan K."/>
            <person name="Foldi C."/>
            <person name="Dima B."/>
            <person name="Sanchez-Garcia M."/>
            <person name="Sanchez-Ramirez S."/>
            <person name="Szollosi G.J."/>
            <person name="Szarkandi J.G."/>
            <person name="Papp V."/>
            <person name="Albert L."/>
            <person name="Andreopoulos W."/>
            <person name="Angelini C."/>
            <person name="Antonin V."/>
            <person name="Barry K.W."/>
            <person name="Bougher N.L."/>
            <person name="Buchanan P."/>
            <person name="Buyck B."/>
            <person name="Bense V."/>
            <person name="Catcheside P."/>
            <person name="Chovatia M."/>
            <person name="Cooper J."/>
            <person name="Damon W."/>
            <person name="Desjardin D."/>
            <person name="Finy P."/>
            <person name="Geml J."/>
            <person name="Haridas S."/>
            <person name="Hughes K."/>
            <person name="Justo A."/>
            <person name="Karasinski D."/>
            <person name="Kautmanova I."/>
            <person name="Kiss B."/>
            <person name="Kocsube S."/>
            <person name="Kotiranta H."/>
            <person name="LaButti K.M."/>
            <person name="Lechner B.E."/>
            <person name="Liimatainen K."/>
            <person name="Lipzen A."/>
            <person name="Lukacs Z."/>
            <person name="Mihaltcheva S."/>
            <person name="Morgado L.N."/>
            <person name="Niskanen T."/>
            <person name="Noordeloos M.E."/>
            <person name="Ohm R.A."/>
            <person name="Ortiz-Santana B."/>
            <person name="Ovrebo C."/>
            <person name="Racz N."/>
            <person name="Riley R."/>
            <person name="Savchenko A."/>
            <person name="Shiryaev A."/>
            <person name="Soop K."/>
            <person name="Spirin V."/>
            <person name="Szebenyi C."/>
            <person name="Tomsovsky M."/>
            <person name="Tulloss R.E."/>
            <person name="Uehling J."/>
            <person name="Grigoriev I.V."/>
            <person name="Vagvolgyi C."/>
            <person name="Papp T."/>
            <person name="Martin F.M."/>
            <person name="Miettinen O."/>
            <person name="Hibbett D.S."/>
            <person name="Nagy L.G."/>
        </authorList>
    </citation>
    <scope>NUCLEOTIDE SEQUENCE [LARGE SCALE GENOMIC DNA]</scope>
    <source>
        <strain evidence="1 2">CBS 121175</strain>
    </source>
</reference>
<accession>A0A5C3KDF0</accession>
<dbReference type="AlphaFoldDB" id="A0A5C3KDF0"/>
<dbReference type="EMBL" id="ML210429">
    <property type="protein sequence ID" value="TFK18116.1"/>
    <property type="molecule type" value="Genomic_DNA"/>
</dbReference>
<dbReference type="STRING" id="230819.A0A5C3KDF0"/>
<proteinExistence type="predicted"/>
<dbReference type="OrthoDB" id="289721at2759"/>
<evidence type="ECO:0000313" key="1">
    <source>
        <dbReference type="EMBL" id="TFK18116.1"/>
    </source>
</evidence>
<evidence type="ECO:0000313" key="2">
    <source>
        <dbReference type="Proteomes" id="UP000307440"/>
    </source>
</evidence>
<dbReference type="Proteomes" id="UP000307440">
    <property type="component" value="Unassembled WGS sequence"/>
</dbReference>
<dbReference type="Gene3D" id="1.10.132.70">
    <property type="match status" value="1"/>
</dbReference>
<protein>
    <submittedName>
        <fullName evidence="1">Uncharacterized protein</fullName>
    </submittedName>
</protein>
<name>A0A5C3KDF0_COPMA</name>
<organism evidence="1 2">
    <name type="scientific">Coprinopsis marcescibilis</name>
    <name type="common">Agaric fungus</name>
    <name type="synonym">Psathyrella marcescibilis</name>
    <dbReference type="NCBI Taxonomy" id="230819"/>
    <lineage>
        <taxon>Eukaryota</taxon>
        <taxon>Fungi</taxon>
        <taxon>Dikarya</taxon>
        <taxon>Basidiomycota</taxon>
        <taxon>Agaricomycotina</taxon>
        <taxon>Agaricomycetes</taxon>
        <taxon>Agaricomycetidae</taxon>
        <taxon>Agaricales</taxon>
        <taxon>Agaricineae</taxon>
        <taxon>Psathyrellaceae</taxon>
        <taxon>Coprinopsis</taxon>
    </lineage>
</organism>
<keyword evidence="2" id="KW-1185">Reference proteome</keyword>
<feature type="non-terminal residue" evidence="1">
    <location>
        <position position="1"/>
    </location>
</feature>